<dbReference type="InterPro" id="IPR001509">
    <property type="entry name" value="Epimerase_deHydtase"/>
</dbReference>
<name>A0A1I7C3A4_9GAMM</name>
<dbReference type="AlphaFoldDB" id="A0A1I7C3A4"/>
<protein>
    <submittedName>
        <fullName evidence="2">Nucleoside-diphosphate-sugar epimerase</fullName>
    </submittedName>
</protein>
<reference evidence="2 3" key="1">
    <citation type="submission" date="2016-10" db="EMBL/GenBank/DDBJ databases">
        <authorList>
            <person name="de Groot N.N."/>
        </authorList>
    </citation>
    <scope>NUCLEOTIDE SEQUENCE [LARGE SCALE GENOMIC DNA]</scope>
    <source>
        <strain evidence="2 3">CGMCC 1.6493</strain>
    </source>
</reference>
<gene>
    <name evidence="2" type="ORF">SAMN04487956_13426</name>
</gene>
<dbReference type="SUPFAM" id="SSF51735">
    <property type="entry name" value="NAD(P)-binding Rossmann-fold domains"/>
    <property type="match status" value="1"/>
</dbReference>
<dbReference type="PANTHER" id="PTHR48079:SF6">
    <property type="entry name" value="NAD(P)-BINDING DOMAIN-CONTAINING PROTEIN-RELATED"/>
    <property type="match status" value="1"/>
</dbReference>
<organism evidence="2 3">
    <name type="scientific">Halomonas saccharevitans</name>
    <dbReference type="NCBI Taxonomy" id="416872"/>
    <lineage>
        <taxon>Bacteria</taxon>
        <taxon>Pseudomonadati</taxon>
        <taxon>Pseudomonadota</taxon>
        <taxon>Gammaproteobacteria</taxon>
        <taxon>Oceanospirillales</taxon>
        <taxon>Halomonadaceae</taxon>
        <taxon>Halomonas</taxon>
    </lineage>
</organism>
<accession>A0A1I7C3A4</accession>
<feature type="domain" description="NAD-dependent epimerase/dehydratase" evidence="1">
    <location>
        <begin position="28"/>
        <end position="186"/>
    </location>
</feature>
<sequence>MPDRMGHNNANRDFLSGGGAKVKKTTTLILGCGDIGKALGHELLEAGHRVVGARRHPQALEGSGLEAVAVDLADPATLPGLPDADTLVYVVSADRFEEEAYRAAYPDGLKAVLQEFAGRDRPPQRVFFVSSTSVYAQRDGELVDEESPAAPSGFSGTLMCEAERALIDHDLPGTVVRFSGIYGPGRDRLIRQVGEGRIAPASPVMYSNRIHRDDCAGALAHLIGLSLAGTPLEPLYLGSDCEPAPLNEVMAWIARQLKVEATENIQSPLRRRASKRCDNARLLESGYRFRYPSFREGYAQVLRAGGFLSEKA</sequence>
<dbReference type="GO" id="GO:0005737">
    <property type="term" value="C:cytoplasm"/>
    <property type="evidence" value="ECO:0007669"/>
    <property type="project" value="TreeGrafter"/>
</dbReference>
<proteinExistence type="predicted"/>
<evidence type="ECO:0000313" key="3">
    <source>
        <dbReference type="Proteomes" id="UP000199594"/>
    </source>
</evidence>
<dbReference type="InterPro" id="IPR036291">
    <property type="entry name" value="NAD(P)-bd_dom_sf"/>
</dbReference>
<dbReference type="Proteomes" id="UP000199594">
    <property type="component" value="Unassembled WGS sequence"/>
</dbReference>
<dbReference type="PANTHER" id="PTHR48079">
    <property type="entry name" value="PROTEIN YEEZ"/>
    <property type="match status" value="1"/>
</dbReference>
<dbReference type="Gene3D" id="3.40.50.720">
    <property type="entry name" value="NAD(P)-binding Rossmann-like Domain"/>
    <property type="match status" value="1"/>
</dbReference>
<dbReference type="CDD" id="cd05266">
    <property type="entry name" value="SDR_a4"/>
    <property type="match status" value="1"/>
</dbReference>
<dbReference type="Pfam" id="PF01370">
    <property type="entry name" value="Epimerase"/>
    <property type="match status" value="1"/>
</dbReference>
<dbReference type="GO" id="GO:0004029">
    <property type="term" value="F:aldehyde dehydrogenase (NAD+) activity"/>
    <property type="evidence" value="ECO:0007669"/>
    <property type="project" value="TreeGrafter"/>
</dbReference>
<evidence type="ECO:0000313" key="2">
    <source>
        <dbReference type="EMBL" id="SFT93891.1"/>
    </source>
</evidence>
<dbReference type="InterPro" id="IPR051783">
    <property type="entry name" value="NAD(P)-dependent_oxidoreduct"/>
</dbReference>
<dbReference type="EMBL" id="FPAQ01000034">
    <property type="protein sequence ID" value="SFT93891.1"/>
    <property type="molecule type" value="Genomic_DNA"/>
</dbReference>
<evidence type="ECO:0000259" key="1">
    <source>
        <dbReference type="Pfam" id="PF01370"/>
    </source>
</evidence>